<dbReference type="STRING" id="521011.Mpal_1155"/>
<dbReference type="GeneID" id="7270419"/>
<gene>
    <name evidence="1" type="ordered locus">Mpal_1155</name>
</gene>
<organism evidence="1 2">
    <name type="scientific">Methanosphaerula palustris (strain ATCC BAA-1556 / DSM 19958 / E1-9c)</name>
    <dbReference type="NCBI Taxonomy" id="521011"/>
    <lineage>
        <taxon>Archaea</taxon>
        <taxon>Methanobacteriati</taxon>
        <taxon>Methanobacteriota</taxon>
        <taxon>Stenosarchaea group</taxon>
        <taxon>Methanomicrobia</taxon>
        <taxon>Methanomicrobiales</taxon>
        <taxon>Methanoregulaceae</taxon>
        <taxon>Methanosphaerula</taxon>
    </lineage>
</organism>
<sequence length="313" mass="34320">MSAQQSLRIGHLSTMYHTAFLLRGSQILEDRGIEATWKLFPSGPDIIKAMQAGTLDLGYIGLPPVIIGIDHGLPLACIAGGHIEGTIIIAGEEILPLTAFCSMSEFLEQFSGKAIGTPPQGSIHDVIVRELLREHSIDDVAVKNYPWADFLPDALAKGEIAAAAGTPALAVTARRYGRANLMVPPDKIWPFNPSYGIVVMRRMLEQKDLLLHFLSAHEDACELIRHDPRSAAGIVARTTGMVDLEFVMDTYGISPKYCASLPPEYISSTLKFMRTLYELGYISQHVGEDAIFEPSLIRSIHPGPHHYNDGILH</sequence>
<dbReference type="EMBL" id="CP001338">
    <property type="protein sequence ID" value="ACL16498.1"/>
    <property type="molecule type" value="Genomic_DNA"/>
</dbReference>
<reference evidence="1 2" key="1">
    <citation type="journal article" date="2015" name="Genome Announc.">
        <title>Complete Genome Sequence of Methanosphaerula palustris E1-9CT, a Hydrogenotrophic Methanogen Isolated from a Minerotrophic Fen Peatland.</title>
        <authorList>
            <person name="Cadillo-Quiroz H."/>
            <person name="Browne P."/>
            <person name="Kyrpides N."/>
            <person name="Woyke T."/>
            <person name="Goodwin L."/>
            <person name="Detter C."/>
            <person name="Yavitt J.B."/>
            <person name="Zinder S.H."/>
        </authorList>
    </citation>
    <scope>NUCLEOTIDE SEQUENCE [LARGE SCALE GENOMIC DNA]</scope>
    <source>
        <strain evidence="2">ATCC BAA-1556 / DSM 19958 / E1-9c</strain>
    </source>
</reference>
<dbReference type="PANTHER" id="PTHR30024:SF42">
    <property type="entry name" value="ALIPHATIC SULFONATES-BINDING PROTEIN-RELATED"/>
    <property type="match status" value="1"/>
</dbReference>
<dbReference type="AlphaFoldDB" id="B8GH93"/>
<evidence type="ECO:0000313" key="2">
    <source>
        <dbReference type="Proteomes" id="UP000002457"/>
    </source>
</evidence>
<dbReference type="Proteomes" id="UP000002457">
    <property type="component" value="Chromosome"/>
</dbReference>
<proteinExistence type="predicted"/>
<dbReference type="Gene3D" id="3.40.190.10">
    <property type="entry name" value="Periplasmic binding protein-like II"/>
    <property type="match status" value="2"/>
</dbReference>
<name>B8GH93_METPE</name>
<dbReference type="eggNOG" id="arCOG01803">
    <property type="taxonomic scope" value="Archaea"/>
</dbReference>
<dbReference type="SUPFAM" id="SSF53850">
    <property type="entry name" value="Periplasmic binding protein-like II"/>
    <property type="match status" value="1"/>
</dbReference>
<dbReference type="RefSeq" id="WP_012617817.1">
    <property type="nucleotide sequence ID" value="NC_011832.1"/>
</dbReference>
<evidence type="ECO:0000313" key="1">
    <source>
        <dbReference type="EMBL" id="ACL16498.1"/>
    </source>
</evidence>
<dbReference type="KEGG" id="mpl:Mpal_1155"/>
<dbReference type="Pfam" id="PF13379">
    <property type="entry name" value="NMT1_2"/>
    <property type="match status" value="1"/>
</dbReference>
<dbReference type="PANTHER" id="PTHR30024">
    <property type="entry name" value="ALIPHATIC SULFONATES-BINDING PROTEIN-RELATED"/>
    <property type="match status" value="1"/>
</dbReference>
<accession>B8GH93</accession>
<dbReference type="HOGENOM" id="CLU_926261_0_0_2"/>
<dbReference type="OrthoDB" id="10037at2157"/>
<keyword evidence="2" id="KW-1185">Reference proteome</keyword>
<protein>
    <submittedName>
        <fullName evidence="1">ABC-type nitrate/sulfonate/bicarbonate transport systems periplasmic components-like protein</fullName>
    </submittedName>
</protein>